<organism evidence="1 2">
    <name type="scientific">Colletotrichum truncatum</name>
    <name type="common">Anthracnose fungus</name>
    <name type="synonym">Colletotrichum capsici</name>
    <dbReference type="NCBI Taxonomy" id="5467"/>
    <lineage>
        <taxon>Eukaryota</taxon>
        <taxon>Fungi</taxon>
        <taxon>Dikarya</taxon>
        <taxon>Ascomycota</taxon>
        <taxon>Pezizomycotina</taxon>
        <taxon>Sordariomycetes</taxon>
        <taxon>Hypocreomycetidae</taxon>
        <taxon>Glomerellales</taxon>
        <taxon>Glomerellaceae</taxon>
        <taxon>Colletotrichum</taxon>
        <taxon>Colletotrichum truncatum species complex</taxon>
    </lineage>
</organism>
<name>A0ACC3YEK2_COLTU</name>
<sequence>MESASIERRLQIALQAMRNDPKLSARAAGALYTVSHATLSRRLKGIVSRRDSMPNSRNLSDLEEKTIVEYILDLDARSFPPRLSGVEEMANRLLAERDAPPVGKRWASNFVKRQPQLRTRFFRKYDYKRAQCEDPEVIRGWFSLVKNTIAKYGIADADIYNFDETGFMMGVIASGMVVTSAERRSNTKMTQPGNREWVTVIQAINSQGESIPPYIIVAGQYHLSSWYTETSLPGDWAIATSENGWTTNERGIDWIRHFDIYTKPRTSGKYRLLVVDGHESHHSAAFELFCQENNIITLCMPAHSSHLLQPLDVGCFQPLKNAYGRQIENKMRRGTTHISKEDFFAAFHEAFKQSFTRKNIQGGFRGAGLVPLNAESVLSKLDVKFRTPTPEEGVPQTPDPWISRTPSNPSEARSQSTFIKSRISRHRSSSPASIYSAVSKLARGTEGLGHRVALLESEVQILREENAILSRRRRAKKTRLQKGGSLTISTGQDIQSQREADTQLQEETRRSSGRKVRSETTHRRCGVCGNTGHNARTCQLLRKHPKNRNPSSINQSKISCYRFRYYCREGLVYCLTRLSVSLAYHVRYKKFYNILNLYFK</sequence>
<comment type="caution">
    <text evidence="1">The sequence shown here is derived from an EMBL/GenBank/DDBJ whole genome shotgun (WGS) entry which is preliminary data.</text>
</comment>
<dbReference type="EMBL" id="VUJX02000012">
    <property type="protein sequence ID" value="KAL0930245.1"/>
    <property type="molecule type" value="Genomic_DNA"/>
</dbReference>
<keyword evidence="2" id="KW-1185">Reference proteome</keyword>
<gene>
    <name evidence="1" type="ORF">CTRU02_215065</name>
</gene>
<evidence type="ECO:0000313" key="1">
    <source>
        <dbReference type="EMBL" id="KAL0930245.1"/>
    </source>
</evidence>
<dbReference type="Proteomes" id="UP000805649">
    <property type="component" value="Unassembled WGS sequence"/>
</dbReference>
<accession>A0ACC3YEK2</accession>
<reference evidence="1 2" key="1">
    <citation type="journal article" date="2020" name="Phytopathology">
        <title>Genome Sequence Resources of Colletotrichum truncatum, C. plurivorum, C. musicola, and C. sojae: Four Species Pathogenic to Soybean (Glycine max).</title>
        <authorList>
            <person name="Rogerio F."/>
            <person name="Boufleur T.R."/>
            <person name="Ciampi-Guillardi M."/>
            <person name="Sukno S.A."/>
            <person name="Thon M.R."/>
            <person name="Massola Junior N.S."/>
            <person name="Baroncelli R."/>
        </authorList>
    </citation>
    <scope>NUCLEOTIDE SEQUENCE [LARGE SCALE GENOMIC DNA]</scope>
    <source>
        <strain evidence="1 2">CMES1059</strain>
    </source>
</reference>
<evidence type="ECO:0000313" key="2">
    <source>
        <dbReference type="Proteomes" id="UP000805649"/>
    </source>
</evidence>
<proteinExistence type="predicted"/>
<protein>
    <submittedName>
        <fullName evidence="1">Transposase</fullName>
    </submittedName>
</protein>